<dbReference type="InterPro" id="IPR015996">
    <property type="entry name" value="UCP028451"/>
</dbReference>
<accession>A0A1N6ZBB7</accession>
<dbReference type="OrthoDB" id="9794241at2"/>
<dbReference type="AlphaFoldDB" id="A0A1N6ZBB7"/>
<dbReference type="NCBIfam" id="TIGR02453">
    <property type="entry name" value="TIGR02453 family protein"/>
    <property type="match status" value="1"/>
</dbReference>
<dbReference type="PANTHER" id="PTHR36452">
    <property type="entry name" value="CHROMOSOME 12, WHOLE GENOME SHOTGUN SEQUENCE"/>
    <property type="match status" value="1"/>
</dbReference>
<gene>
    <name evidence="1" type="ORF">SAMN05421545_2877</name>
</gene>
<proteinExistence type="predicted"/>
<dbReference type="Pfam" id="PF09365">
    <property type="entry name" value="DUF2461"/>
    <property type="match status" value="1"/>
</dbReference>
<dbReference type="EMBL" id="FTNM01000004">
    <property type="protein sequence ID" value="SIR24093.1"/>
    <property type="molecule type" value="Genomic_DNA"/>
</dbReference>
<evidence type="ECO:0000313" key="1">
    <source>
        <dbReference type="EMBL" id="SIR24093.1"/>
    </source>
</evidence>
<dbReference type="RefSeq" id="WP_007658465.1">
    <property type="nucleotide sequence ID" value="NZ_FTNM01000004.1"/>
</dbReference>
<sequence>MATTIDKTTLTFLADLTQNNNREWFQENKPRYDAARKNYLGFLDELMEEMALFEPVAIGQKGKDLVFRIYRDVRFSNDKRPYKDHFGAYIAEGGRKSILPGYYLHLAANNNSFLAGGLWMPPADYLKAVRQEIDYNLDELERIIQEPSFKDRFGSIQGEQLKTTPKGYDKDNPAIEYLRFKSWNATMQLPDKVVLSKDFMNTVLEGFKAVKPFNDFLREPLRDIGEE</sequence>
<dbReference type="PANTHER" id="PTHR36452:SF1">
    <property type="entry name" value="DUF2461 DOMAIN-CONTAINING PROTEIN"/>
    <property type="match status" value="1"/>
</dbReference>
<evidence type="ECO:0000313" key="2">
    <source>
        <dbReference type="Proteomes" id="UP000185924"/>
    </source>
</evidence>
<dbReference type="InterPro" id="IPR012808">
    <property type="entry name" value="CHP02453"/>
</dbReference>
<name>A0A1N6ZBB7_9BACT</name>
<dbReference type="PIRSF" id="PIRSF028451">
    <property type="entry name" value="UCP028451"/>
    <property type="match status" value="1"/>
</dbReference>
<dbReference type="Proteomes" id="UP000185924">
    <property type="component" value="Unassembled WGS sequence"/>
</dbReference>
<keyword evidence="2" id="KW-1185">Reference proteome</keyword>
<organism evidence="1 2">
    <name type="scientific">Pontibacter lucknowensis</name>
    <dbReference type="NCBI Taxonomy" id="1077936"/>
    <lineage>
        <taxon>Bacteria</taxon>
        <taxon>Pseudomonadati</taxon>
        <taxon>Bacteroidota</taxon>
        <taxon>Cytophagia</taxon>
        <taxon>Cytophagales</taxon>
        <taxon>Hymenobacteraceae</taxon>
        <taxon>Pontibacter</taxon>
    </lineage>
</organism>
<protein>
    <submittedName>
        <fullName evidence="1">TIGR02453 family protein</fullName>
    </submittedName>
</protein>
<reference evidence="2" key="1">
    <citation type="submission" date="2017-01" db="EMBL/GenBank/DDBJ databases">
        <authorList>
            <person name="Varghese N."/>
            <person name="Submissions S."/>
        </authorList>
    </citation>
    <scope>NUCLEOTIDE SEQUENCE [LARGE SCALE GENOMIC DNA]</scope>
    <source>
        <strain evidence="2">DM9</strain>
    </source>
</reference>